<protein>
    <submittedName>
        <fullName evidence="2">Histidine phosphatase superfamily (Branch 1)</fullName>
    </submittedName>
</protein>
<dbReference type="EMBL" id="VJOM01000003">
    <property type="protein sequence ID" value="TSE33572.1"/>
    <property type="molecule type" value="Genomic_DNA"/>
</dbReference>
<organism evidence="2 3">
    <name type="scientific">Tepidimonas taiwanensis</name>
    <dbReference type="NCBI Taxonomy" id="307486"/>
    <lineage>
        <taxon>Bacteria</taxon>
        <taxon>Pseudomonadati</taxon>
        <taxon>Pseudomonadota</taxon>
        <taxon>Betaproteobacteria</taxon>
        <taxon>Burkholderiales</taxon>
        <taxon>Tepidimonas</taxon>
    </lineage>
</organism>
<dbReference type="InterPro" id="IPR029033">
    <property type="entry name" value="His_PPase_superfam"/>
</dbReference>
<dbReference type="STRING" id="307486.GCA_000807215_01186"/>
<dbReference type="RefSeq" id="WP_052231527.1">
    <property type="nucleotide sequence ID" value="NZ_CP083911.1"/>
</dbReference>
<dbReference type="AlphaFoldDB" id="A0A554XCJ0"/>
<dbReference type="Pfam" id="PF00300">
    <property type="entry name" value="His_Phos_1"/>
    <property type="match status" value="1"/>
</dbReference>
<dbReference type="Gene3D" id="3.40.50.1240">
    <property type="entry name" value="Phosphoglycerate mutase-like"/>
    <property type="match status" value="1"/>
</dbReference>
<evidence type="ECO:0000313" key="3">
    <source>
        <dbReference type="Proteomes" id="UP000317763"/>
    </source>
</evidence>
<keyword evidence="3" id="KW-1185">Reference proteome</keyword>
<dbReference type="OrthoDB" id="8685508at2"/>
<reference evidence="2 3" key="1">
    <citation type="submission" date="2019-07" db="EMBL/GenBank/DDBJ databases">
        <title>Tepidimonas taiwanensis I1-1 draft genome.</title>
        <authorList>
            <person name="Da Costa M.S."/>
            <person name="Froufe H.J.C."/>
            <person name="Egas C."/>
            <person name="Albuquerque L."/>
        </authorList>
    </citation>
    <scope>NUCLEOTIDE SEQUENCE [LARGE SCALE GENOMIC DNA]</scope>
    <source>
        <strain evidence="2 3">I1-1</strain>
    </source>
</reference>
<dbReference type="SUPFAM" id="SSF53254">
    <property type="entry name" value="Phosphoglycerate mutase-like"/>
    <property type="match status" value="1"/>
</dbReference>
<dbReference type="Proteomes" id="UP000317763">
    <property type="component" value="Unassembled WGS sequence"/>
</dbReference>
<accession>A0A554XCJ0</accession>
<comment type="caution">
    <text evidence="2">The sequence shown here is derived from an EMBL/GenBank/DDBJ whole genome shotgun (WGS) entry which is preliminary data.</text>
</comment>
<gene>
    <name evidence="2" type="ORF">Ttaiw_00498</name>
</gene>
<proteinExistence type="predicted"/>
<feature type="signal peptide" evidence="1">
    <location>
        <begin position="1"/>
        <end position="23"/>
    </location>
</feature>
<evidence type="ECO:0000313" key="2">
    <source>
        <dbReference type="EMBL" id="TSE33572.1"/>
    </source>
</evidence>
<dbReference type="CDD" id="cd07067">
    <property type="entry name" value="HP_PGM_like"/>
    <property type="match status" value="1"/>
</dbReference>
<evidence type="ECO:0000256" key="1">
    <source>
        <dbReference type="SAM" id="SignalP"/>
    </source>
</evidence>
<keyword evidence="1" id="KW-0732">Signal</keyword>
<name>A0A554XCJ0_9BURK</name>
<sequence>MRKWAWRASLMGAVLGSYFVATAPAAARDAEALWQAITTRPNIVVLMRHTDASGRQGSHYDETGQCRGENMLTGKGRRDAEAIGQAFARRGLTPDKVQVVASAMCRTRDTAMLAFGKATLDPALREFLSGQGPGMNAAMDAAENWVRRLRGPQPLIIVTHLPNIDALTGEQPDTTTAVVTESDANGQLRVLGLLPLVR</sequence>
<feature type="chain" id="PRO_5022009101" evidence="1">
    <location>
        <begin position="24"/>
        <end position="198"/>
    </location>
</feature>
<dbReference type="InterPro" id="IPR013078">
    <property type="entry name" value="His_Pase_superF_clade-1"/>
</dbReference>